<evidence type="ECO:0000313" key="4">
    <source>
        <dbReference type="Proteomes" id="UP000449969"/>
    </source>
</evidence>
<keyword evidence="4" id="KW-1185">Reference proteome</keyword>
<gene>
    <name evidence="3" type="ORF">GPL20_15605</name>
</gene>
<feature type="transmembrane region" description="Helical" evidence="2">
    <location>
        <begin position="183"/>
        <end position="205"/>
    </location>
</feature>
<evidence type="ECO:0000256" key="1">
    <source>
        <dbReference type="SAM" id="MobiDB-lite"/>
    </source>
</evidence>
<dbReference type="RefSeq" id="WP_157330348.1">
    <property type="nucleotide sequence ID" value="NZ_WQNE01000011.1"/>
</dbReference>
<feature type="region of interest" description="Disordered" evidence="1">
    <location>
        <begin position="253"/>
        <end position="293"/>
    </location>
</feature>
<keyword evidence="2" id="KW-0472">Membrane</keyword>
<reference evidence="3 4" key="1">
    <citation type="submission" date="2019-12" db="EMBL/GenBank/DDBJ databases">
        <title>Draft genome sequences Bradyrhizobium cajani AMBPC1010, Bradyrhizobium pachyrhizi AMBPC1040 and Bradyrhizobium yuanmingense ALSPC3051, three plant growth promoting strains isolated from nodules of Cajanus cajan L. in Dominican Republic.</title>
        <authorList>
            <person name="Flores-Felix J.D."/>
            <person name="Araujo J."/>
            <person name="Diaz-Alcantara C."/>
            <person name="Gonzalez-Andres F."/>
            <person name="Velazquez E."/>
        </authorList>
    </citation>
    <scope>NUCLEOTIDE SEQUENCE [LARGE SCALE GENOMIC DNA]</scope>
    <source>
        <strain evidence="3 4">1010</strain>
    </source>
</reference>
<evidence type="ECO:0000256" key="2">
    <source>
        <dbReference type="SAM" id="Phobius"/>
    </source>
</evidence>
<dbReference type="EMBL" id="WQNE01000011">
    <property type="protein sequence ID" value="MVT74445.1"/>
    <property type="molecule type" value="Genomic_DNA"/>
</dbReference>
<name>A0A844TA28_9BRAD</name>
<dbReference type="OrthoDB" id="8457002at2"/>
<comment type="caution">
    <text evidence="3">The sequence shown here is derived from an EMBL/GenBank/DDBJ whole genome shotgun (WGS) entry which is preliminary data.</text>
</comment>
<dbReference type="Proteomes" id="UP000449969">
    <property type="component" value="Unassembled WGS sequence"/>
</dbReference>
<proteinExistence type="predicted"/>
<dbReference type="AlphaFoldDB" id="A0A844TA28"/>
<keyword evidence="2" id="KW-1133">Transmembrane helix</keyword>
<sequence length="293" mass="32236">MAKKTIEITGNRFRGRNGLRVNAGSDVHVKLENNSFDGVEIPFDLTGGSRVDMRGSRIKNDPKLQSTTGWRRPVGPPLPSFCPNCKAIFPSRNYVFAGAYFNAWDNEEVCPNCRFEHARLSEGLFDLTKATVEIISAPDITHAMVECLRDAANEILRGRSTPADAIARVEAKSLHLGDLLRKALNIGLSAVAFLSGVAGIASLYYSKKSFEAAQEQVQLAREANEIARGATPSADTILSRTLQDLKGMKFIVDGSTRRSVSKPSKSKSSSKSKPARERPKGRMQANELWRKNR</sequence>
<accession>A0A844TA28</accession>
<evidence type="ECO:0000313" key="3">
    <source>
        <dbReference type="EMBL" id="MVT74445.1"/>
    </source>
</evidence>
<protein>
    <submittedName>
        <fullName evidence="3">Uncharacterized protein</fullName>
    </submittedName>
</protein>
<keyword evidence="2" id="KW-0812">Transmembrane</keyword>
<organism evidence="3 4">
    <name type="scientific">Bradyrhizobium cajani</name>
    <dbReference type="NCBI Taxonomy" id="1928661"/>
    <lineage>
        <taxon>Bacteria</taxon>
        <taxon>Pseudomonadati</taxon>
        <taxon>Pseudomonadota</taxon>
        <taxon>Alphaproteobacteria</taxon>
        <taxon>Hyphomicrobiales</taxon>
        <taxon>Nitrobacteraceae</taxon>
        <taxon>Bradyrhizobium</taxon>
    </lineage>
</organism>